<keyword evidence="1" id="KW-0812">Transmembrane</keyword>
<dbReference type="KEGG" id="olu:OSTLU_29418"/>
<sequence length="123" mass="11927">MSGLLSGDAQAIAGAVGLVANGVTSWSLWVLYNTGCGLPPGPGGSLGALEGVSYLVVTAFVVAATAKKIKTGSGLPAGPGGVLGGAEGISFLVALIGLGVLANQVLHFGYVPNAIPTEGGKCY</sequence>
<gene>
    <name evidence="2" type="ORF">OSTLU_29418</name>
</gene>
<dbReference type="Gramene" id="ABP01000">
    <property type="protein sequence ID" value="ABP01000"/>
    <property type="gene ID" value="OSTLU_29418"/>
</dbReference>
<evidence type="ECO:0000313" key="2">
    <source>
        <dbReference type="EMBL" id="ABP01000.1"/>
    </source>
</evidence>
<dbReference type="OrthoDB" id="2015857at2759"/>
<keyword evidence="1" id="KW-0472">Membrane</keyword>
<dbReference type="HOGENOM" id="CLU_108701_1_0_1"/>
<dbReference type="AlphaFoldDB" id="A4SAY1"/>
<dbReference type="eggNOG" id="KOG3017">
    <property type="taxonomic scope" value="Eukaryota"/>
</dbReference>
<feature type="transmembrane region" description="Helical" evidence="1">
    <location>
        <begin position="12"/>
        <end position="32"/>
    </location>
</feature>
<evidence type="ECO:0000313" key="3">
    <source>
        <dbReference type="Proteomes" id="UP000001568"/>
    </source>
</evidence>
<keyword evidence="3" id="KW-1185">Reference proteome</keyword>
<name>A4SAY1_OSTLU</name>
<dbReference type="OMA" id="PTPGEQC"/>
<feature type="transmembrane region" description="Helical" evidence="1">
    <location>
        <begin position="52"/>
        <end position="69"/>
    </location>
</feature>
<dbReference type="RefSeq" id="XP_001422683.1">
    <property type="nucleotide sequence ID" value="XM_001422646.1"/>
</dbReference>
<protein>
    <submittedName>
        <fullName evidence="2">Uncharacterized protein</fullName>
    </submittedName>
</protein>
<accession>A4SAY1</accession>
<dbReference type="PANTHER" id="PTHR37231">
    <property type="entry name" value="EXPRESSED PROTEIN"/>
    <property type="match status" value="1"/>
</dbReference>
<proteinExistence type="predicted"/>
<dbReference type="EMBL" id="CP000600">
    <property type="protein sequence ID" value="ABP01000.1"/>
    <property type="molecule type" value="Genomic_DNA"/>
</dbReference>
<evidence type="ECO:0000256" key="1">
    <source>
        <dbReference type="SAM" id="Phobius"/>
    </source>
</evidence>
<keyword evidence="1" id="KW-1133">Transmembrane helix</keyword>
<feature type="transmembrane region" description="Helical" evidence="1">
    <location>
        <begin position="81"/>
        <end position="102"/>
    </location>
</feature>
<dbReference type="GeneID" id="5006576"/>
<organism evidence="2 3">
    <name type="scientific">Ostreococcus lucimarinus (strain CCE9901)</name>
    <dbReference type="NCBI Taxonomy" id="436017"/>
    <lineage>
        <taxon>Eukaryota</taxon>
        <taxon>Viridiplantae</taxon>
        <taxon>Chlorophyta</taxon>
        <taxon>Mamiellophyceae</taxon>
        <taxon>Mamiellales</taxon>
        <taxon>Bathycoccaceae</taxon>
        <taxon>Ostreococcus</taxon>
    </lineage>
</organism>
<dbReference type="PANTHER" id="PTHR37231:SF2">
    <property type="entry name" value="EXPRESSED PROTEIN"/>
    <property type="match status" value="1"/>
</dbReference>
<reference evidence="2 3" key="1">
    <citation type="journal article" date="2007" name="Proc. Natl. Acad. Sci. U.S.A.">
        <title>The tiny eukaryote Ostreococcus provides genomic insights into the paradox of plankton speciation.</title>
        <authorList>
            <person name="Palenik B."/>
            <person name="Grimwood J."/>
            <person name="Aerts A."/>
            <person name="Rouze P."/>
            <person name="Salamov A."/>
            <person name="Putnam N."/>
            <person name="Dupont C."/>
            <person name="Jorgensen R."/>
            <person name="Derelle E."/>
            <person name="Rombauts S."/>
            <person name="Zhou K."/>
            <person name="Otillar R."/>
            <person name="Merchant S.S."/>
            <person name="Podell S."/>
            <person name="Gaasterland T."/>
            <person name="Napoli C."/>
            <person name="Gendler K."/>
            <person name="Manuell A."/>
            <person name="Tai V."/>
            <person name="Vallon O."/>
            <person name="Piganeau G."/>
            <person name="Jancek S."/>
            <person name="Heijde M."/>
            <person name="Jabbari K."/>
            <person name="Bowler C."/>
            <person name="Lohr M."/>
            <person name="Robbens S."/>
            <person name="Werner G."/>
            <person name="Dubchak I."/>
            <person name="Pazour G.J."/>
            <person name="Ren Q."/>
            <person name="Paulsen I."/>
            <person name="Delwiche C."/>
            <person name="Schmutz J."/>
            <person name="Rokhsar D."/>
            <person name="Van de Peer Y."/>
            <person name="Moreau H."/>
            <person name="Grigoriev I.V."/>
        </authorList>
    </citation>
    <scope>NUCLEOTIDE SEQUENCE [LARGE SCALE GENOMIC DNA]</scope>
    <source>
        <strain evidence="2 3">CCE9901</strain>
    </source>
</reference>
<dbReference type="Proteomes" id="UP000001568">
    <property type="component" value="Chromosome 20"/>
</dbReference>